<comment type="subcellular location">
    <subcellularLocation>
        <location evidence="1">Nucleus</location>
    </subcellularLocation>
</comment>
<dbReference type="InterPro" id="IPR013087">
    <property type="entry name" value="Znf_C2H2_type"/>
</dbReference>
<evidence type="ECO:0000313" key="12">
    <source>
        <dbReference type="Proteomes" id="UP001303473"/>
    </source>
</evidence>
<dbReference type="InterPro" id="IPR036236">
    <property type="entry name" value="Znf_C2H2_sf"/>
</dbReference>
<dbReference type="Pfam" id="PF00096">
    <property type="entry name" value="zf-C2H2"/>
    <property type="match status" value="1"/>
</dbReference>
<feature type="domain" description="C2H2-type" evidence="10">
    <location>
        <begin position="241"/>
        <end position="263"/>
    </location>
</feature>
<feature type="region of interest" description="Disordered" evidence="9">
    <location>
        <begin position="534"/>
        <end position="605"/>
    </location>
</feature>
<dbReference type="SMART" id="SM00355">
    <property type="entry name" value="ZnF_C2H2"/>
    <property type="match status" value="6"/>
</dbReference>
<feature type="region of interest" description="Disordered" evidence="9">
    <location>
        <begin position="150"/>
        <end position="170"/>
    </location>
</feature>
<gene>
    <name evidence="11" type="ORF">QBC46DRAFT_403012</name>
</gene>
<dbReference type="GO" id="GO:0000978">
    <property type="term" value="F:RNA polymerase II cis-regulatory region sequence-specific DNA binding"/>
    <property type="evidence" value="ECO:0007669"/>
    <property type="project" value="TreeGrafter"/>
</dbReference>
<dbReference type="SUPFAM" id="SSF57667">
    <property type="entry name" value="beta-beta-alpha zinc fingers"/>
    <property type="match status" value="2"/>
</dbReference>
<evidence type="ECO:0000256" key="6">
    <source>
        <dbReference type="ARBA" id="ARBA00023125"/>
    </source>
</evidence>
<dbReference type="Proteomes" id="UP001303473">
    <property type="component" value="Unassembled WGS sequence"/>
</dbReference>
<feature type="region of interest" description="Disordered" evidence="9">
    <location>
        <begin position="934"/>
        <end position="954"/>
    </location>
</feature>
<feature type="domain" description="C2H2-type" evidence="10">
    <location>
        <begin position="702"/>
        <end position="729"/>
    </location>
</feature>
<keyword evidence="6" id="KW-0238">DNA-binding</keyword>
<dbReference type="PROSITE" id="PS50157">
    <property type="entry name" value="ZINC_FINGER_C2H2_2"/>
    <property type="match status" value="3"/>
</dbReference>
<dbReference type="PROSITE" id="PS00028">
    <property type="entry name" value="ZINC_FINGER_C2H2_1"/>
    <property type="match status" value="3"/>
</dbReference>
<evidence type="ECO:0000256" key="8">
    <source>
        <dbReference type="PROSITE-ProRule" id="PRU00042"/>
    </source>
</evidence>
<dbReference type="GO" id="GO:0003700">
    <property type="term" value="F:DNA-binding transcription factor activity"/>
    <property type="evidence" value="ECO:0007669"/>
    <property type="project" value="TreeGrafter"/>
</dbReference>
<keyword evidence="4 8" id="KW-0863">Zinc-finger</keyword>
<reference evidence="12" key="1">
    <citation type="journal article" date="2023" name="Mol. Phylogenet. Evol.">
        <title>Genome-scale phylogeny and comparative genomics of the fungal order Sordariales.</title>
        <authorList>
            <person name="Hensen N."/>
            <person name="Bonometti L."/>
            <person name="Westerberg I."/>
            <person name="Brannstrom I.O."/>
            <person name="Guillou S."/>
            <person name="Cros-Aarteil S."/>
            <person name="Calhoun S."/>
            <person name="Haridas S."/>
            <person name="Kuo A."/>
            <person name="Mondo S."/>
            <person name="Pangilinan J."/>
            <person name="Riley R."/>
            <person name="LaButti K."/>
            <person name="Andreopoulos B."/>
            <person name="Lipzen A."/>
            <person name="Chen C."/>
            <person name="Yan M."/>
            <person name="Daum C."/>
            <person name="Ng V."/>
            <person name="Clum A."/>
            <person name="Steindorff A."/>
            <person name="Ohm R.A."/>
            <person name="Martin F."/>
            <person name="Silar P."/>
            <person name="Natvig D.O."/>
            <person name="Lalanne C."/>
            <person name="Gautier V."/>
            <person name="Ament-Velasquez S.L."/>
            <person name="Kruys A."/>
            <person name="Hutchinson M.I."/>
            <person name="Powell A.J."/>
            <person name="Barry K."/>
            <person name="Miller A.N."/>
            <person name="Grigoriev I.V."/>
            <person name="Debuchy R."/>
            <person name="Gladieux P."/>
            <person name="Hiltunen Thoren M."/>
            <person name="Johannesson H."/>
        </authorList>
    </citation>
    <scope>NUCLEOTIDE SEQUENCE [LARGE SCALE GENOMIC DNA]</scope>
    <source>
        <strain evidence="12">CBS 340.73</strain>
    </source>
</reference>
<accession>A0AAN6NIU4</accession>
<keyword evidence="3" id="KW-0677">Repeat</keyword>
<dbReference type="GO" id="GO:0005634">
    <property type="term" value="C:nucleus"/>
    <property type="evidence" value="ECO:0007669"/>
    <property type="project" value="UniProtKB-SubCell"/>
</dbReference>
<feature type="region of interest" description="Disordered" evidence="9">
    <location>
        <begin position="17"/>
        <end position="41"/>
    </location>
</feature>
<proteinExistence type="predicted"/>
<feature type="domain" description="C2H2-type" evidence="10">
    <location>
        <begin position="728"/>
        <end position="758"/>
    </location>
</feature>
<dbReference type="EMBL" id="MU853753">
    <property type="protein sequence ID" value="KAK3945929.1"/>
    <property type="molecule type" value="Genomic_DNA"/>
</dbReference>
<evidence type="ECO:0000313" key="11">
    <source>
        <dbReference type="EMBL" id="KAK3945929.1"/>
    </source>
</evidence>
<feature type="compositionally biased region" description="Low complexity" evidence="9">
    <location>
        <begin position="944"/>
        <end position="953"/>
    </location>
</feature>
<organism evidence="11 12">
    <name type="scientific">Diplogelasinospora grovesii</name>
    <dbReference type="NCBI Taxonomy" id="303347"/>
    <lineage>
        <taxon>Eukaryota</taxon>
        <taxon>Fungi</taxon>
        <taxon>Dikarya</taxon>
        <taxon>Ascomycota</taxon>
        <taxon>Pezizomycotina</taxon>
        <taxon>Sordariomycetes</taxon>
        <taxon>Sordariomycetidae</taxon>
        <taxon>Sordariales</taxon>
        <taxon>Diplogelasinosporaceae</taxon>
        <taxon>Diplogelasinospora</taxon>
    </lineage>
</organism>
<dbReference type="PANTHER" id="PTHR24404">
    <property type="entry name" value="ZINC FINGER PROTEIN"/>
    <property type="match status" value="1"/>
</dbReference>
<feature type="compositionally biased region" description="Acidic residues" evidence="9">
    <location>
        <begin position="577"/>
        <end position="589"/>
    </location>
</feature>
<comment type="caution">
    <text evidence="11">The sequence shown here is derived from an EMBL/GenBank/DDBJ whole genome shotgun (WGS) entry which is preliminary data.</text>
</comment>
<dbReference type="GO" id="GO:0006357">
    <property type="term" value="P:regulation of transcription by RNA polymerase II"/>
    <property type="evidence" value="ECO:0007669"/>
    <property type="project" value="TreeGrafter"/>
</dbReference>
<dbReference type="AlphaFoldDB" id="A0AAN6NIU4"/>
<dbReference type="Gene3D" id="3.30.160.60">
    <property type="entry name" value="Classic Zinc Finger"/>
    <property type="match status" value="2"/>
</dbReference>
<protein>
    <recommendedName>
        <fullName evidence="10">C2H2-type domain-containing protein</fullName>
    </recommendedName>
</protein>
<evidence type="ECO:0000256" key="9">
    <source>
        <dbReference type="SAM" id="MobiDB-lite"/>
    </source>
</evidence>
<evidence type="ECO:0000256" key="3">
    <source>
        <dbReference type="ARBA" id="ARBA00022737"/>
    </source>
</evidence>
<keyword evidence="7" id="KW-0539">Nucleus</keyword>
<sequence>MTQHGPHYTEEQLFSAYSSDGHPIHPGPSSGSPDALNINGSPVLKGIHHDAIENCMSTLHHGPSKTLVEELQTHGNYPYYLPATQEPAQYPHGLAQYFFDRSEPWSEVKASAGCTSQALGEGIPGERPQLRLLPFHQNFALYRDNATPSECDTVGPGAPKSDSGYGSLAKQSVGTSSMYGDTDNYGDTQSLIPTLSEFQLQTKLSPGNTPSPFAEKDYQRQEWNQQSVATATPPDLDSKSFNCGYCPELFRTKSELNKHRLRHERPFLCTAPGCKRTQGFGTANDLERHVHSIHRTNGVRYRCREAQCKSKNKLWPRADNFRQHLRKVHNSSIEAEESLEPYTVRVSTPEEPVGFDSTQVSAPQIAMDIEANAIEANARYQPPWAGSEQEQTPHSDFSYGSPSEALIEYPYQDYPIQHMDDAYLQNLGPLPIMPDFSQPQDLTDNVTLDSISGIYPSDGNIDQMLSYRDLPEVPQQGADPTFAGQTTLGYQYSCPDLLSHAGMGTAVSAQQPETEDDGSQFLELRIDDSPEYYQEEEQQVRQEDVQQEDEQDASKQLDRRANTMELGGEVPAGHDPEDADAEGDSDDGGQETVPPPPVSKPDCDAEGSITVKVLDDPPSTKLTLPATTPANLKLDSDADPSFLIKALVGRGVPDHVLKTVKMYIGYEQSEDEKPRGEKRKRPDDKSEDVPKCVDGRTDEPQVPCQLCPKKFLRRCELRKHLKRHEKPYACTYKDCDKRFGSKNDWKRHENSQHFQHDMWRCNEKLPPFAQYECGHVCYRRETFRAHLETDHGIQDVAVIEKKWNDCRIGRNNDSQFWCGFCEQVIECKNRGELGWGERYDHIDEHFSGKGTLPRKDISEWKHVDRNSYSAELGLTEEEEEQADDDAAVAERLLAATATLDVVASSGGHPTLTKPGGKGAMAYDSDQEIVAAAPPRAKRVKRKNNSSSSSSSSNDVWGQREVFWSCCACGNHWCPEMTSTCMDDNCGHSRCEQCMQESHKITEQPVFLSLF</sequence>
<feature type="compositionally biased region" description="Basic and acidic residues" evidence="9">
    <location>
        <begin position="671"/>
        <end position="697"/>
    </location>
</feature>
<feature type="region of interest" description="Disordered" evidence="9">
    <location>
        <begin position="668"/>
        <end position="697"/>
    </location>
</feature>
<dbReference type="PANTHER" id="PTHR24404:SF106">
    <property type="entry name" value="C2H2-TYPE DOMAIN-CONTAINING PROTEIN"/>
    <property type="match status" value="1"/>
</dbReference>
<keyword evidence="12" id="KW-1185">Reference proteome</keyword>
<name>A0AAN6NIU4_9PEZI</name>
<keyword evidence="2" id="KW-0479">Metal-binding</keyword>
<evidence type="ECO:0000256" key="4">
    <source>
        <dbReference type="ARBA" id="ARBA00022771"/>
    </source>
</evidence>
<feature type="compositionally biased region" description="Basic and acidic residues" evidence="9">
    <location>
        <begin position="552"/>
        <end position="562"/>
    </location>
</feature>
<evidence type="ECO:0000256" key="7">
    <source>
        <dbReference type="ARBA" id="ARBA00023242"/>
    </source>
</evidence>
<evidence type="ECO:0000256" key="5">
    <source>
        <dbReference type="ARBA" id="ARBA00022833"/>
    </source>
</evidence>
<dbReference type="InterPro" id="IPR050589">
    <property type="entry name" value="Ikaros_C2H2-ZF"/>
</dbReference>
<keyword evidence="5" id="KW-0862">Zinc</keyword>
<dbReference type="GO" id="GO:0008270">
    <property type="term" value="F:zinc ion binding"/>
    <property type="evidence" value="ECO:0007669"/>
    <property type="project" value="UniProtKB-KW"/>
</dbReference>
<evidence type="ECO:0000256" key="1">
    <source>
        <dbReference type="ARBA" id="ARBA00004123"/>
    </source>
</evidence>
<evidence type="ECO:0000259" key="10">
    <source>
        <dbReference type="PROSITE" id="PS50157"/>
    </source>
</evidence>
<evidence type="ECO:0000256" key="2">
    <source>
        <dbReference type="ARBA" id="ARBA00022723"/>
    </source>
</evidence>